<keyword evidence="7" id="KW-1185">Reference proteome</keyword>
<dbReference type="RefSeq" id="XP_024727619.1">
    <property type="nucleotide sequence ID" value="XM_024877528.1"/>
</dbReference>
<gene>
    <name evidence="6" type="ORF">K444DRAFT_576405</name>
</gene>
<feature type="compositionally biased region" description="Basic and acidic residues" evidence="4">
    <location>
        <begin position="108"/>
        <end position="120"/>
    </location>
</feature>
<feature type="compositionally biased region" description="Polar residues" evidence="4">
    <location>
        <begin position="977"/>
        <end position="987"/>
    </location>
</feature>
<dbReference type="EMBL" id="KZ613913">
    <property type="protein sequence ID" value="PMD50715.1"/>
    <property type="molecule type" value="Genomic_DNA"/>
</dbReference>
<feature type="compositionally biased region" description="Gly residues" evidence="4">
    <location>
        <begin position="963"/>
        <end position="972"/>
    </location>
</feature>
<dbReference type="FunFam" id="1.10.472.80:FF:000027">
    <property type="entry name" value="GTPase activating protein (Evi5)"/>
    <property type="match status" value="1"/>
</dbReference>
<feature type="compositionally biased region" description="Low complexity" evidence="4">
    <location>
        <begin position="904"/>
        <end position="916"/>
    </location>
</feature>
<feature type="compositionally biased region" description="Basic and acidic residues" evidence="4">
    <location>
        <begin position="135"/>
        <end position="147"/>
    </location>
</feature>
<feature type="domain" description="Rab-GAP TBC" evidence="5">
    <location>
        <begin position="251"/>
        <end position="435"/>
    </location>
</feature>
<reference evidence="6 7" key="1">
    <citation type="submission" date="2016-04" db="EMBL/GenBank/DDBJ databases">
        <title>A degradative enzymes factory behind the ericoid mycorrhizal symbiosis.</title>
        <authorList>
            <consortium name="DOE Joint Genome Institute"/>
            <person name="Martino E."/>
            <person name="Morin E."/>
            <person name="Grelet G."/>
            <person name="Kuo A."/>
            <person name="Kohler A."/>
            <person name="Daghino S."/>
            <person name="Barry K."/>
            <person name="Choi C."/>
            <person name="Cichocki N."/>
            <person name="Clum A."/>
            <person name="Copeland A."/>
            <person name="Hainaut M."/>
            <person name="Haridas S."/>
            <person name="Labutti K."/>
            <person name="Lindquist E."/>
            <person name="Lipzen A."/>
            <person name="Khouja H.-R."/>
            <person name="Murat C."/>
            <person name="Ohm R."/>
            <person name="Olson A."/>
            <person name="Spatafora J."/>
            <person name="Veneault-Fourrey C."/>
            <person name="Henrissat B."/>
            <person name="Grigoriev I."/>
            <person name="Martin F."/>
            <person name="Perotto S."/>
        </authorList>
    </citation>
    <scope>NUCLEOTIDE SEQUENCE [LARGE SCALE GENOMIC DNA]</scope>
    <source>
        <strain evidence="6 7">E</strain>
    </source>
</reference>
<feature type="region of interest" description="Disordered" evidence="4">
    <location>
        <begin position="963"/>
        <end position="1001"/>
    </location>
</feature>
<dbReference type="OrthoDB" id="159449at2759"/>
<dbReference type="SMART" id="SM00164">
    <property type="entry name" value="TBC"/>
    <property type="match status" value="1"/>
</dbReference>
<dbReference type="Pfam" id="PF00566">
    <property type="entry name" value="RabGAP-TBC"/>
    <property type="match status" value="1"/>
</dbReference>
<evidence type="ECO:0000256" key="3">
    <source>
        <dbReference type="SAM" id="Coils"/>
    </source>
</evidence>
<dbReference type="GO" id="GO:0031267">
    <property type="term" value="F:small GTPase binding"/>
    <property type="evidence" value="ECO:0007669"/>
    <property type="project" value="TreeGrafter"/>
</dbReference>
<feature type="compositionally biased region" description="Polar residues" evidence="4">
    <location>
        <begin position="880"/>
        <end position="890"/>
    </location>
</feature>
<keyword evidence="2 3" id="KW-0175">Coiled coil</keyword>
<dbReference type="Gene3D" id="1.10.8.270">
    <property type="entry name" value="putative rabgap domain of human tbc1 domain family member 14 like domains"/>
    <property type="match status" value="1"/>
</dbReference>
<dbReference type="PROSITE" id="PS50086">
    <property type="entry name" value="TBC_RABGAP"/>
    <property type="match status" value="1"/>
</dbReference>
<dbReference type="Gene3D" id="1.10.10.750">
    <property type="entry name" value="Ypt/Rab-GAP domain of gyp1p, domain 1"/>
    <property type="match status" value="1"/>
</dbReference>
<feature type="region of interest" description="Disordered" evidence="4">
    <location>
        <begin position="681"/>
        <end position="700"/>
    </location>
</feature>
<feature type="coiled-coil region" evidence="3">
    <location>
        <begin position="933"/>
        <end position="960"/>
    </location>
</feature>
<keyword evidence="1" id="KW-0343">GTPase activation</keyword>
<dbReference type="InParanoid" id="A0A2J6SIX3"/>
<dbReference type="PANTHER" id="PTHR47219">
    <property type="entry name" value="RAB GTPASE-ACTIVATING PROTEIN 1-LIKE"/>
    <property type="match status" value="1"/>
</dbReference>
<feature type="compositionally biased region" description="Polar residues" evidence="4">
    <location>
        <begin position="683"/>
        <end position="692"/>
    </location>
</feature>
<dbReference type="FunFam" id="1.10.8.270:FF:000001">
    <property type="entry name" value="TBC1 domain family member 1"/>
    <property type="match status" value="1"/>
</dbReference>
<accession>A0A2J6SIX3</accession>
<dbReference type="InterPro" id="IPR035969">
    <property type="entry name" value="Rab-GAP_TBC_sf"/>
</dbReference>
<dbReference type="AlphaFoldDB" id="A0A2J6SIX3"/>
<evidence type="ECO:0000256" key="2">
    <source>
        <dbReference type="ARBA" id="ARBA00023054"/>
    </source>
</evidence>
<dbReference type="InterPro" id="IPR050302">
    <property type="entry name" value="Rab_GAP_TBC_domain"/>
</dbReference>
<feature type="compositionally biased region" description="Polar residues" evidence="4">
    <location>
        <begin position="585"/>
        <end position="611"/>
    </location>
</feature>
<evidence type="ECO:0000259" key="5">
    <source>
        <dbReference type="PROSITE" id="PS50086"/>
    </source>
</evidence>
<dbReference type="Proteomes" id="UP000235371">
    <property type="component" value="Unassembled WGS sequence"/>
</dbReference>
<dbReference type="GO" id="GO:0005096">
    <property type="term" value="F:GTPase activator activity"/>
    <property type="evidence" value="ECO:0007669"/>
    <property type="project" value="UniProtKB-KW"/>
</dbReference>
<feature type="region of interest" description="Disordered" evidence="4">
    <location>
        <begin position="572"/>
        <end position="611"/>
    </location>
</feature>
<feature type="region of interest" description="Disordered" evidence="4">
    <location>
        <begin position="815"/>
        <end position="924"/>
    </location>
</feature>
<dbReference type="PANTHER" id="PTHR47219:SF9">
    <property type="entry name" value="GTPASE ACTIVATING PROTEIN AND CENTROSOME-ASSOCIATED, ISOFORM B"/>
    <property type="match status" value="1"/>
</dbReference>
<dbReference type="STRING" id="1095630.A0A2J6SIX3"/>
<feature type="compositionally biased region" description="Basic and acidic residues" evidence="4">
    <location>
        <begin position="815"/>
        <end position="830"/>
    </location>
</feature>
<evidence type="ECO:0000256" key="1">
    <source>
        <dbReference type="ARBA" id="ARBA00022468"/>
    </source>
</evidence>
<name>A0A2J6SIX3_9HELO</name>
<proteinExistence type="predicted"/>
<dbReference type="FunFam" id="1.10.10.750:FF:000003">
    <property type="entry name" value="GTPase activating protein (Evi5)"/>
    <property type="match status" value="1"/>
</dbReference>
<dbReference type="GeneID" id="36585605"/>
<evidence type="ECO:0000313" key="6">
    <source>
        <dbReference type="EMBL" id="PMD50715.1"/>
    </source>
</evidence>
<evidence type="ECO:0000313" key="7">
    <source>
        <dbReference type="Proteomes" id="UP000235371"/>
    </source>
</evidence>
<dbReference type="InterPro" id="IPR000195">
    <property type="entry name" value="Rab-GAP-TBC_dom"/>
</dbReference>
<protein>
    <recommendedName>
        <fullName evidence="5">Rab-GAP TBC domain-containing protein</fullName>
    </recommendedName>
</protein>
<sequence>MDTGPQPQIETEVETEVEIEVHREQESESAQQILQHDSMVTVRLSEPPPALTVDTSTNITQRVRRGTIEGRRTEDVVRDGQTPDEESPRIMMMDPNGEVLSPTGSESASERSPESRRGSDSSEASVEGGGVNWEELEKTEEKEPRDESSDDSTALLLARLEQENNLLATNPKSGIAKVQIIEKQNNRSVSRPPSIQHLKRLVNGPTPTALRYSMIPAPPMTDLEFYAALVQDYTRTAQCLPTLLSKKIRSGVPPPLRGVVWQSMSGARDRLLEDQFDRLCGESSPYEGIIGKDLGRSFPGVEMFRDPEGDGQRMLGRVLKCFSLYDHKIGYCQGLGFLVGPLLMHMGDKQAFCVLVRLMEHYDLRNCFLPDLSGLHVRIYQFRQLLKLHLPTLSAHLDALQIEPAYVSQWFLSFFAVTCPLPMLFRIYDVIFAEGASETIMRVALSLMRKNEEKIMACTEFEDVMQLLLSRGLWDVYHYNADEFVNDFVSLTGVVSHESLHALAVSYSEAKVADAVTPSENIGSAATRFLGRLWAGSNSSTKSMNLSVSPGLTAPSRPVSFLRRSPSKNSIASTFNSMEGGGTDSMLSSSTDATSMSRDSSNADGSSVRTPSVSFNSAIAVPSKTNKDKNLHSQIEDLLTALSEMQRDHAILVTQLQKEREEREEDRNAVRLLLDGLRRKTSSETVKSSGSDGTVKAASGEADEIVVVEKEVEAELASSEEADSPTPGAPITADDLSRLLDVVEDRFQAPSPNRRSSMLQSKSQLREELARSKEQLIIEVSKSQDFSRRLSEQRQEIQNLKDQVKEGHLHIRNAHAEKQRLEKQIQDSKLRSGAATTPDGSRDTESEWPARTSAPSGLRELKLGRANSKERSKGPMFGKRTSSLAAINGSSRDKENENPGPYRSRSSSQTSSSALSPTKQVQDADTDTLVLELVQAKTAEAVAKQEAEEAKAKLESLRKLLGMGGESQGASGGHRASPSQASLSSGMGSYLTKGTKATEAPTSVSATAGFWGSWGKRATAGEKVPAGHGG</sequence>
<feature type="compositionally biased region" description="Basic and acidic residues" evidence="4">
    <location>
        <begin position="66"/>
        <end position="78"/>
    </location>
</feature>
<feature type="compositionally biased region" description="Basic and acidic residues" evidence="4">
    <location>
        <begin position="859"/>
        <end position="873"/>
    </location>
</feature>
<dbReference type="Gene3D" id="1.10.472.80">
    <property type="entry name" value="Ypt/Rab-GAP domain of gyp1p, domain 3"/>
    <property type="match status" value="1"/>
</dbReference>
<evidence type="ECO:0000256" key="4">
    <source>
        <dbReference type="SAM" id="MobiDB-lite"/>
    </source>
</evidence>
<dbReference type="SUPFAM" id="SSF47923">
    <property type="entry name" value="Ypt/Rab-GAP domain of gyp1p"/>
    <property type="match status" value="2"/>
</dbReference>
<organism evidence="6 7">
    <name type="scientific">Hyaloscypha bicolor E</name>
    <dbReference type="NCBI Taxonomy" id="1095630"/>
    <lineage>
        <taxon>Eukaryota</taxon>
        <taxon>Fungi</taxon>
        <taxon>Dikarya</taxon>
        <taxon>Ascomycota</taxon>
        <taxon>Pezizomycotina</taxon>
        <taxon>Leotiomycetes</taxon>
        <taxon>Helotiales</taxon>
        <taxon>Hyaloscyphaceae</taxon>
        <taxon>Hyaloscypha</taxon>
        <taxon>Hyaloscypha bicolor</taxon>
    </lineage>
</organism>
<feature type="region of interest" description="Disordered" evidence="4">
    <location>
        <begin position="46"/>
        <end position="152"/>
    </location>
</feature>